<feature type="region of interest" description="Disordered" evidence="9">
    <location>
        <begin position="1"/>
        <end position="25"/>
    </location>
</feature>
<evidence type="ECO:0000256" key="6">
    <source>
        <dbReference type="ARBA" id="ARBA00022840"/>
    </source>
</evidence>
<keyword evidence="4 10" id="KW-0812">Transmembrane</keyword>
<evidence type="ECO:0000259" key="11">
    <source>
        <dbReference type="PROSITE" id="PS50893"/>
    </source>
</evidence>
<reference evidence="14" key="1">
    <citation type="submission" date="2018-02" db="EMBL/GenBank/DDBJ databases">
        <authorList>
            <person name="Hausmann B."/>
        </authorList>
    </citation>
    <scope>NUCLEOTIDE SEQUENCE [LARGE SCALE GENOMIC DNA]</scope>
    <source>
        <strain evidence="14">Peat soil MAG SbA5</strain>
    </source>
</reference>
<keyword evidence="6 13" id="KW-0067">ATP-binding</keyword>
<dbReference type="GO" id="GO:0016887">
    <property type="term" value="F:ATP hydrolysis activity"/>
    <property type="evidence" value="ECO:0007669"/>
    <property type="project" value="InterPro"/>
</dbReference>
<name>A0A2N9LLS2_9BACT</name>
<sequence length="623" mass="69858">MPSTTDSGKPEKKTQPKPSHAPGSSASAWADRVRALKNIPPVLHFVWESGPAVVSWNLAIRVLVAFLPVGIAVIGGYIIDGVKQTLFHKPLPGYFWWVVAAEAVLAVMIGILSRAVDYFDSLLADRYMYHVSVEVMRKAAALDVTVYEDPVFYDRLERARVQATDRLAMIQQMGRLIQQTITAAAYSALLAWYSPQLLILLVVGVIPAFLGESHFAFLMYAKNFSQTPIRRQMDYLRQVGGSKEAAKELKLFNLSDYLTERFKKLSWRIYEEDVTLNRRRLFWTGLLAILAQLGYYSAYVLSIYRTIHGVYSIGGLTVITTAIMQAMSNIQQAFSTASGVADQALFLTDLLAFFEMKPAVESKPNALPAPRPIQRGFEFRDVSFAYPGTNRRILSNFNFTLSPGERVALIGENGQGKTTVVKLITRLYDPTEGRILLDGVDLCEYDLADLHSEIGVIFQDFMRYEMTARENISIGRVEVDHADGAIEYAAKKSMASEVIARLRNGYDQMLGRRFEGGVDLSGGEWQKLALARAYLRDAQLLILDEPTASLDARSEFEVFERFAELTYGKMALLISHRFSTVRMADRIVVLEGGRLVEEGNHSQLMALGGRYSEMFEMQAASYR</sequence>
<dbReference type="InterPro" id="IPR011527">
    <property type="entry name" value="ABC1_TM_dom"/>
</dbReference>
<dbReference type="Gene3D" id="3.40.50.300">
    <property type="entry name" value="P-loop containing nucleotide triphosphate hydrolases"/>
    <property type="match status" value="1"/>
</dbReference>
<evidence type="ECO:0000256" key="8">
    <source>
        <dbReference type="ARBA" id="ARBA00023136"/>
    </source>
</evidence>
<dbReference type="InterPro" id="IPR017871">
    <property type="entry name" value="ABC_transporter-like_CS"/>
</dbReference>
<dbReference type="FunFam" id="3.40.50.300:FF:000221">
    <property type="entry name" value="Multidrug ABC transporter ATP-binding protein"/>
    <property type="match status" value="1"/>
</dbReference>
<dbReference type="PANTHER" id="PTHR43394:SF1">
    <property type="entry name" value="ATP-BINDING CASSETTE SUB-FAMILY B MEMBER 10, MITOCHONDRIAL"/>
    <property type="match status" value="1"/>
</dbReference>
<feature type="transmembrane region" description="Helical" evidence="10">
    <location>
        <begin position="281"/>
        <end position="304"/>
    </location>
</feature>
<evidence type="ECO:0000259" key="12">
    <source>
        <dbReference type="PROSITE" id="PS50929"/>
    </source>
</evidence>
<feature type="transmembrane region" description="Helical" evidence="10">
    <location>
        <begin position="310"/>
        <end position="327"/>
    </location>
</feature>
<feature type="domain" description="ABC transmembrane type-1" evidence="12">
    <location>
        <begin position="62"/>
        <end position="342"/>
    </location>
</feature>
<keyword evidence="8 10" id="KW-0472">Membrane</keyword>
<dbReference type="PANTHER" id="PTHR43394">
    <property type="entry name" value="ATP-DEPENDENT PERMEASE MDL1, MITOCHONDRIAL"/>
    <property type="match status" value="1"/>
</dbReference>
<dbReference type="InterPro" id="IPR003439">
    <property type="entry name" value="ABC_transporter-like_ATP-bd"/>
</dbReference>
<dbReference type="Pfam" id="PF00005">
    <property type="entry name" value="ABC_tran"/>
    <property type="match status" value="1"/>
</dbReference>
<dbReference type="PROSITE" id="PS50893">
    <property type="entry name" value="ABC_TRANSPORTER_2"/>
    <property type="match status" value="1"/>
</dbReference>
<proteinExistence type="predicted"/>
<dbReference type="SUPFAM" id="SSF52540">
    <property type="entry name" value="P-loop containing nucleoside triphosphate hydrolases"/>
    <property type="match status" value="1"/>
</dbReference>
<dbReference type="InterPro" id="IPR003593">
    <property type="entry name" value="AAA+_ATPase"/>
</dbReference>
<evidence type="ECO:0000256" key="4">
    <source>
        <dbReference type="ARBA" id="ARBA00022692"/>
    </source>
</evidence>
<dbReference type="PROSITE" id="PS00211">
    <property type="entry name" value="ABC_TRANSPORTER_1"/>
    <property type="match status" value="1"/>
</dbReference>
<dbReference type="InterPro" id="IPR036640">
    <property type="entry name" value="ABC1_TM_sf"/>
</dbReference>
<dbReference type="SMART" id="SM00382">
    <property type="entry name" value="AAA"/>
    <property type="match status" value="1"/>
</dbReference>
<organism evidence="13 14">
    <name type="scientific">Candidatus Sulfuritelmatomonas gaucii</name>
    <dbReference type="NCBI Taxonomy" id="2043161"/>
    <lineage>
        <taxon>Bacteria</taxon>
        <taxon>Pseudomonadati</taxon>
        <taxon>Acidobacteriota</taxon>
        <taxon>Terriglobia</taxon>
        <taxon>Terriglobales</taxon>
        <taxon>Acidobacteriaceae</taxon>
        <taxon>Candidatus Sulfuritelmatomonas</taxon>
    </lineage>
</organism>
<dbReference type="SUPFAM" id="SSF90123">
    <property type="entry name" value="ABC transporter transmembrane region"/>
    <property type="match status" value="1"/>
</dbReference>
<dbReference type="GO" id="GO:0005886">
    <property type="term" value="C:plasma membrane"/>
    <property type="evidence" value="ECO:0007669"/>
    <property type="project" value="UniProtKB-SubCell"/>
</dbReference>
<evidence type="ECO:0000313" key="14">
    <source>
        <dbReference type="Proteomes" id="UP000239735"/>
    </source>
</evidence>
<evidence type="ECO:0000313" key="13">
    <source>
        <dbReference type="EMBL" id="SPE24199.1"/>
    </source>
</evidence>
<accession>A0A2N9LLS2</accession>
<dbReference type="EMBL" id="OKRB01000102">
    <property type="protein sequence ID" value="SPE24199.1"/>
    <property type="molecule type" value="Genomic_DNA"/>
</dbReference>
<gene>
    <name evidence="13" type="ORF">SBA5_440007</name>
</gene>
<evidence type="ECO:0000256" key="10">
    <source>
        <dbReference type="SAM" id="Phobius"/>
    </source>
</evidence>
<feature type="transmembrane region" description="Helical" evidence="10">
    <location>
        <begin position="94"/>
        <end position="116"/>
    </location>
</feature>
<dbReference type="GO" id="GO:0015421">
    <property type="term" value="F:ABC-type oligopeptide transporter activity"/>
    <property type="evidence" value="ECO:0007669"/>
    <property type="project" value="TreeGrafter"/>
</dbReference>
<protein>
    <submittedName>
        <fullName evidence="13">Efflux ABC transporter, peptide-1 exporter (Pep1E) family, permease/ATP-binding protein</fullName>
    </submittedName>
</protein>
<feature type="transmembrane region" description="Helical" evidence="10">
    <location>
        <begin position="199"/>
        <end position="221"/>
    </location>
</feature>
<dbReference type="InterPro" id="IPR027417">
    <property type="entry name" value="P-loop_NTPase"/>
</dbReference>
<dbReference type="OrthoDB" id="9806127at2"/>
<dbReference type="GO" id="GO:0005524">
    <property type="term" value="F:ATP binding"/>
    <property type="evidence" value="ECO:0007669"/>
    <property type="project" value="UniProtKB-KW"/>
</dbReference>
<evidence type="ECO:0000256" key="1">
    <source>
        <dbReference type="ARBA" id="ARBA00004651"/>
    </source>
</evidence>
<keyword evidence="5" id="KW-0547">Nucleotide-binding</keyword>
<dbReference type="Gene3D" id="1.20.1560.10">
    <property type="entry name" value="ABC transporter type 1, transmembrane domain"/>
    <property type="match status" value="1"/>
</dbReference>
<dbReference type="AlphaFoldDB" id="A0A2N9LLS2"/>
<comment type="subcellular location">
    <subcellularLocation>
        <location evidence="1">Cell membrane</location>
        <topology evidence="1">Multi-pass membrane protein</topology>
    </subcellularLocation>
</comment>
<evidence type="ECO:0000256" key="3">
    <source>
        <dbReference type="ARBA" id="ARBA00022475"/>
    </source>
</evidence>
<evidence type="ECO:0000256" key="2">
    <source>
        <dbReference type="ARBA" id="ARBA00022448"/>
    </source>
</evidence>
<evidence type="ECO:0000256" key="5">
    <source>
        <dbReference type="ARBA" id="ARBA00022741"/>
    </source>
</evidence>
<feature type="transmembrane region" description="Helical" evidence="10">
    <location>
        <begin position="58"/>
        <end position="79"/>
    </location>
</feature>
<dbReference type="InterPro" id="IPR039421">
    <property type="entry name" value="Type_1_exporter"/>
</dbReference>
<keyword evidence="3" id="KW-1003">Cell membrane</keyword>
<dbReference type="PROSITE" id="PS50929">
    <property type="entry name" value="ABC_TM1F"/>
    <property type="match status" value="1"/>
</dbReference>
<feature type="domain" description="ABC transporter" evidence="11">
    <location>
        <begin position="377"/>
        <end position="617"/>
    </location>
</feature>
<evidence type="ECO:0000256" key="7">
    <source>
        <dbReference type="ARBA" id="ARBA00022989"/>
    </source>
</evidence>
<keyword evidence="2" id="KW-0813">Transport</keyword>
<dbReference type="Proteomes" id="UP000239735">
    <property type="component" value="Unassembled WGS sequence"/>
</dbReference>
<keyword evidence="7 10" id="KW-1133">Transmembrane helix</keyword>
<evidence type="ECO:0000256" key="9">
    <source>
        <dbReference type="SAM" id="MobiDB-lite"/>
    </source>
</evidence>